<accession>A0ABV5STG4</accession>
<feature type="domain" description="DUF559" evidence="1">
    <location>
        <begin position="214"/>
        <end position="270"/>
    </location>
</feature>
<evidence type="ECO:0000313" key="3">
    <source>
        <dbReference type="Proteomes" id="UP001589667"/>
    </source>
</evidence>
<dbReference type="Gene3D" id="3.40.960.10">
    <property type="entry name" value="VSR Endonuclease"/>
    <property type="match status" value="1"/>
</dbReference>
<gene>
    <name evidence="2" type="ORF">ACFFQV_14490</name>
</gene>
<reference evidence="2 3" key="1">
    <citation type="submission" date="2024-09" db="EMBL/GenBank/DDBJ databases">
        <authorList>
            <person name="Sun Q."/>
            <person name="Mori K."/>
        </authorList>
    </citation>
    <scope>NUCLEOTIDE SEQUENCE [LARGE SCALE GENOMIC DNA]</scope>
    <source>
        <strain evidence="2 3">JCM 14321</strain>
    </source>
</reference>
<protein>
    <submittedName>
        <fullName evidence="2">DUF559 domain-containing protein</fullName>
    </submittedName>
</protein>
<dbReference type="RefSeq" id="WP_157425289.1">
    <property type="nucleotide sequence ID" value="NZ_BAAANI010000003.1"/>
</dbReference>
<dbReference type="EMBL" id="JBHMBL010000003">
    <property type="protein sequence ID" value="MFB9643502.1"/>
    <property type="molecule type" value="Genomic_DNA"/>
</dbReference>
<comment type="caution">
    <text evidence="2">The sequence shown here is derived from an EMBL/GenBank/DDBJ whole genome shotgun (WGS) entry which is preliminary data.</text>
</comment>
<keyword evidence="3" id="KW-1185">Reference proteome</keyword>
<proteinExistence type="predicted"/>
<dbReference type="Proteomes" id="UP001589667">
    <property type="component" value="Unassembled WGS sequence"/>
</dbReference>
<evidence type="ECO:0000259" key="1">
    <source>
        <dbReference type="Pfam" id="PF04480"/>
    </source>
</evidence>
<dbReference type="Pfam" id="PF04480">
    <property type="entry name" value="DUF559"/>
    <property type="match status" value="1"/>
</dbReference>
<evidence type="ECO:0000313" key="2">
    <source>
        <dbReference type="EMBL" id="MFB9643502.1"/>
    </source>
</evidence>
<name>A0ABV5STG4_9MICO</name>
<sequence>MIRSSGLASAGLDHRRIADGVRRGELTMIRRGWFAVPPVDHDVIRAVRVGGALTAGSVAKLHGLWTLDDERLHVRVPSTASRLRSPDDARARLDADVHGVCLHYRPAGGPRSTGDRLGRDGLIRSLAEMFRCAGTVPAMVALESALNRGVLPMQALAMIGALAPAWAGRPIELASPLSDSGLETIARLLFHRVRVPVRTQVRLGDVRRVDILVGDRLVIELDGRGFHSGDDFDRDRRQDLELSLRGYLVVRLSYRMVIEDWDETHRRVLDLVSRGLHRWGRAARELT</sequence>
<dbReference type="InterPro" id="IPR007569">
    <property type="entry name" value="DUF559"/>
</dbReference>
<organism evidence="2 3">
    <name type="scientific">Agromyces lapidis</name>
    <dbReference type="NCBI Taxonomy" id="279574"/>
    <lineage>
        <taxon>Bacteria</taxon>
        <taxon>Bacillati</taxon>
        <taxon>Actinomycetota</taxon>
        <taxon>Actinomycetes</taxon>
        <taxon>Micrococcales</taxon>
        <taxon>Microbacteriaceae</taxon>
        <taxon>Agromyces</taxon>
    </lineage>
</organism>